<evidence type="ECO:0000256" key="3">
    <source>
        <dbReference type="ARBA" id="ARBA00022692"/>
    </source>
</evidence>
<dbReference type="GO" id="GO:0007165">
    <property type="term" value="P:signal transduction"/>
    <property type="evidence" value="ECO:0007669"/>
    <property type="project" value="UniProtKB-KW"/>
</dbReference>
<keyword evidence="4 8" id="KW-1133">Transmembrane helix</keyword>
<dbReference type="PANTHER" id="PTHR21143">
    <property type="entry name" value="INVERTEBRATE GUSTATORY RECEPTOR"/>
    <property type="match status" value="1"/>
</dbReference>
<accession>A0A5E4MTS4</accession>
<evidence type="ECO:0000256" key="1">
    <source>
        <dbReference type="ARBA" id="ARBA00004651"/>
    </source>
</evidence>
<feature type="transmembrane region" description="Helical" evidence="8">
    <location>
        <begin position="141"/>
        <end position="167"/>
    </location>
</feature>
<organism evidence="9 10">
    <name type="scientific">Cinara cedri</name>
    <dbReference type="NCBI Taxonomy" id="506608"/>
    <lineage>
        <taxon>Eukaryota</taxon>
        <taxon>Metazoa</taxon>
        <taxon>Ecdysozoa</taxon>
        <taxon>Arthropoda</taxon>
        <taxon>Hexapoda</taxon>
        <taxon>Insecta</taxon>
        <taxon>Pterygota</taxon>
        <taxon>Neoptera</taxon>
        <taxon>Paraneoptera</taxon>
        <taxon>Hemiptera</taxon>
        <taxon>Sternorrhyncha</taxon>
        <taxon>Aphidomorpha</taxon>
        <taxon>Aphidoidea</taxon>
        <taxon>Aphididae</taxon>
        <taxon>Lachninae</taxon>
        <taxon>Cinara</taxon>
    </lineage>
</organism>
<sequence length="370" mass="43324">MLNRLFIFAVRVGCFHVSKAGLALWTAQLLLQIWSLVRMSFYLIKTINQRIKIECSKDFYCSVFGSLLANMVINPIVVSLVLARLPQSIDVLNMTARLLLRNRYPRHWLTPNMFFIVLLMFVFIVKIIMTIKSTPQKYPELFYPFVLTKFVPLSIILLKSVLCVVAQNSYEDINRELEEIYHVQSNYNRATRLIELMNDHWFLEDYIESMTDTFGPEILLITTNIYIQFLLYSYMIIWQVVVRCEIMLNTMLYISLLFELIVIIGQFIYMCYICDASLNELRLFTLRVNSRKVKVTALGFFDINLSFLFASIGGILTYFLVFVQFQMEGYKRVLETNPPNTSVSEYCYSWPCLEAVYIVKNSTISNLTRV</sequence>
<dbReference type="GO" id="GO:0050909">
    <property type="term" value="P:sensory perception of taste"/>
    <property type="evidence" value="ECO:0007669"/>
    <property type="project" value="InterPro"/>
</dbReference>
<evidence type="ECO:0000313" key="9">
    <source>
        <dbReference type="EMBL" id="VVC34310.1"/>
    </source>
</evidence>
<keyword evidence="6 8" id="KW-0675">Receptor</keyword>
<evidence type="ECO:0000313" key="10">
    <source>
        <dbReference type="Proteomes" id="UP000325440"/>
    </source>
</evidence>
<dbReference type="PANTHER" id="PTHR21143:SF133">
    <property type="entry name" value="GUSTATORY AND PHEROMONE RECEPTOR 32A-RELATED"/>
    <property type="match status" value="1"/>
</dbReference>
<keyword evidence="2 8" id="KW-1003">Cell membrane</keyword>
<feature type="transmembrane region" description="Helical" evidence="8">
    <location>
        <begin position="30"/>
        <end position="47"/>
    </location>
</feature>
<feature type="transmembrane region" description="Helical" evidence="8">
    <location>
        <begin position="218"/>
        <end position="241"/>
    </location>
</feature>
<dbReference type="GO" id="GO:0043025">
    <property type="term" value="C:neuronal cell body"/>
    <property type="evidence" value="ECO:0007669"/>
    <property type="project" value="TreeGrafter"/>
</dbReference>
<keyword evidence="7 8" id="KW-0807">Transducer</keyword>
<feature type="transmembrane region" description="Helical" evidence="8">
    <location>
        <begin position="298"/>
        <end position="323"/>
    </location>
</feature>
<comment type="function">
    <text evidence="8">Gustatory receptor which mediates acceptance or avoidance behavior, depending on its substrates.</text>
</comment>
<dbReference type="Pfam" id="PF08395">
    <property type="entry name" value="7tm_7"/>
    <property type="match status" value="1"/>
</dbReference>
<name>A0A5E4MTS4_9HEMI</name>
<dbReference type="GO" id="GO:0007635">
    <property type="term" value="P:chemosensory behavior"/>
    <property type="evidence" value="ECO:0007669"/>
    <property type="project" value="TreeGrafter"/>
</dbReference>
<dbReference type="GO" id="GO:0030424">
    <property type="term" value="C:axon"/>
    <property type="evidence" value="ECO:0007669"/>
    <property type="project" value="TreeGrafter"/>
</dbReference>
<dbReference type="GO" id="GO:0030425">
    <property type="term" value="C:dendrite"/>
    <property type="evidence" value="ECO:0007669"/>
    <property type="project" value="TreeGrafter"/>
</dbReference>
<keyword evidence="10" id="KW-1185">Reference proteome</keyword>
<dbReference type="GO" id="GO:0008049">
    <property type="term" value="P:male courtship behavior"/>
    <property type="evidence" value="ECO:0007669"/>
    <property type="project" value="TreeGrafter"/>
</dbReference>
<proteinExistence type="inferred from homology"/>
<evidence type="ECO:0000256" key="7">
    <source>
        <dbReference type="ARBA" id="ARBA00023224"/>
    </source>
</evidence>
<keyword evidence="3 8" id="KW-0812">Transmembrane</keyword>
<dbReference type="Proteomes" id="UP000325440">
    <property type="component" value="Unassembled WGS sequence"/>
</dbReference>
<evidence type="ECO:0000256" key="2">
    <source>
        <dbReference type="ARBA" id="ARBA00022475"/>
    </source>
</evidence>
<keyword evidence="5 8" id="KW-0472">Membrane</keyword>
<comment type="subcellular location">
    <subcellularLocation>
        <location evidence="1 8">Cell membrane</location>
        <topology evidence="1 8">Multi-pass membrane protein</topology>
    </subcellularLocation>
</comment>
<evidence type="ECO:0000256" key="4">
    <source>
        <dbReference type="ARBA" id="ARBA00022989"/>
    </source>
</evidence>
<evidence type="ECO:0000256" key="8">
    <source>
        <dbReference type="RuleBase" id="RU363108"/>
    </source>
</evidence>
<dbReference type="InterPro" id="IPR013604">
    <property type="entry name" value="7TM_chemorcpt"/>
</dbReference>
<comment type="similarity">
    <text evidence="8">Belongs to the insect chemoreceptor superfamily. Gustatory receptor (GR) family.</text>
</comment>
<dbReference type="OrthoDB" id="6607113at2759"/>
<dbReference type="GO" id="GO:0005886">
    <property type="term" value="C:plasma membrane"/>
    <property type="evidence" value="ECO:0007669"/>
    <property type="project" value="UniProtKB-SubCell"/>
</dbReference>
<feature type="transmembrane region" description="Helical" evidence="8">
    <location>
        <begin position="59"/>
        <end position="83"/>
    </location>
</feature>
<reference evidence="9 10" key="1">
    <citation type="submission" date="2019-08" db="EMBL/GenBank/DDBJ databases">
        <authorList>
            <person name="Alioto T."/>
            <person name="Alioto T."/>
            <person name="Gomez Garrido J."/>
        </authorList>
    </citation>
    <scope>NUCLEOTIDE SEQUENCE [LARGE SCALE GENOMIC DNA]</scope>
</reference>
<evidence type="ECO:0000256" key="5">
    <source>
        <dbReference type="ARBA" id="ARBA00023136"/>
    </source>
</evidence>
<gene>
    <name evidence="9" type="ORF">CINCED_3A010607</name>
</gene>
<protein>
    <recommendedName>
        <fullName evidence="8">Gustatory receptor</fullName>
    </recommendedName>
</protein>
<dbReference type="EMBL" id="CABPRJ010000990">
    <property type="protein sequence ID" value="VVC34310.1"/>
    <property type="molecule type" value="Genomic_DNA"/>
</dbReference>
<evidence type="ECO:0000256" key="6">
    <source>
        <dbReference type="ARBA" id="ARBA00023170"/>
    </source>
</evidence>
<feature type="transmembrane region" description="Helical" evidence="8">
    <location>
        <begin position="108"/>
        <end position="129"/>
    </location>
</feature>
<feature type="transmembrane region" description="Helical" evidence="8">
    <location>
        <begin position="253"/>
        <end position="278"/>
    </location>
</feature>
<dbReference type="AlphaFoldDB" id="A0A5E4MTS4"/>